<dbReference type="InterPro" id="IPR041653">
    <property type="entry name" value="Importin_rep_4"/>
</dbReference>
<dbReference type="Pfam" id="PF18829">
    <property type="entry name" value="Importin_rep_6"/>
    <property type="match status" value="1"/>
</dbReference>
<dbReference type="Gene3D" id="1.25.10.10">
    <property type="entry name" value="Leucine-rich Repeat Variant"/>
    <property type="match status" value="1"/>
</dbReference>
<dbReference type="Pfam" id="PF13513">
    <property type="entry name" value="HEAT_EZ"/>
    <property type="match status" value="1"/>
</dbReference>
<dbReference type="InterPro" id="IPR057672">
    <property type="entry name" value="TPR_IPO4/5"/>
</dbReference>
<evidence type="ECO:0000256" key="4">
    <source>
        <dbReference type="ARBA" id="ARBA00022490"/>
    </source>
</evidence>
<comment type="caution">
    <text evidence="11">The sequence shown here is derived from an EMBL/GenBank/DDBJ whole genome shotgun (WGS) entry which is preliminary data.</text>
</comment>
<evidence type="ECO:0000259" key="10">
    <source>
        <dbReference type="Pfam" id="PF25780"/>
    </source>
</evidence>
<keyword evidence="6" id="KW-0653">Protein transport</keyword>
<dbReference type="PANTHER" id="PTHR10527">
    <property type="entry name" value="IMPORTIN BETA"/>
    <property type="match status" value="1"/>
</dbReference>
<dbReference type="EMBL" id="MLYV02001036">
    <property type="protein sequence ID" value="PSR74006.1"/>
    <property type="molecule type" value="Genomic_DNA"/>
</dbReference>
<dbReference type="GO" id="GO:0005634">
    <property type="term" value="C:nucleus"/>
    <property type="evidence" value="ECO:0007669"/>
    <property type="project" value="UniProtKB-SubCell"/>
</dbReference>
<dbReference type="InterPro" id="IPR011989">
    <property type="entry name" value="ARM-like"/>
</dbReference>
<keyword evidence="5" id="KW-0677">Repeat</keyword>
<evidence type="ECO:0000256" key="6">
    <source>
        <dbReference type="ARBA" id="ARBA00022927"/>
    </source>
</evidence>
<dbReference type="Pfam" id="PF25574">
    <property type="entry name" value="TPR_IMB1"/>
    <property type="match status" value="1"/>
</dbReference>
<reference evidence="11 12" key="1">
    <citation type="submission" date="2018-02" db="EMBL/GenBank/DDBJ databases">
        <title>Genome sequence of the basidiomycete white-rot fungus Phlebia centrifuga.</title>
        <authorList>
            <person name="Granchi Z."/>
            <person name="Peng M."/>
            <person name="de Vries R.P."/>
            <person name="Hilden K."/>
            <person name="Makela M.R."/>
            <person name="Grigoriev I."/>
            <person name="Riley R."/>
        </authorList>
    </citation>
    <scope>NUCLEOTIDE SEQUENCE [LARGE SCALE GENOMIC DNA]</scope>
    <source>
        <strain evidence="11 12">FBCC195</strain>
    </source>
</reference>
<evidence type="ECO:0000256" key="7">
    <source>
        <dbReference type="ARBA" id="ARBA00023242"/>
    </source>
</evidence>
<proteinExistence type="predicted"/>
<comment type="subcellular location">
    <subcellularLocation>
        <location evidence="2">Cytoplasm</location>
    </subcellularLocation>
    <subcellularLocation>
        <location evidence="1">Nucleus</location>
    </subcellularLocation>
</comment>
<evidence type="ECO:0000259" key="9">
    <source>
        <dbReference type="Pfam" id="PF25574"/>
    </source>
</evidence>
<keyword evidence="7" id="KW-0539">Nucleus</keyword>
<organism evidence="11 12">
    <name type="scientific">Hermanssonia centrifuga</name>
    <dbReference type="NCBI Taxonomy" id="98765"/>
    <lineage>
        <taxon>Eukaryota</taxon>
        <taxon>Fungi</taxon>
        <taxon>Dikarya</taxon>
        <taxon>Basidiomycota</taxon>
        <taxon>Agaricomycotina</taxon>
        <taxon>Agaricomycetes</taxon>
        <taxon>Polyporales</taxon>
        <taxon>Meruliaceae</taxon>
        <taxon>Hermanssonia</taxon>
    </lineage>
</organism>
<dbReference type="InterPro" id="IPR040122">
    <property type="entry name" value="Importin_beta"/>
</dbReference>
<evidence type="ECO:0000313" key="12">
    <source>
        <dbReference type="Proteomes" id="UP000186601"/>
    </source>
</evidence>
<evidence type="ECO:0000256" key="8">
    <source>
        <dbReference type="SAM" id="MobiDB-lite"/>
    </source>
</evidence>
<evidence type="ECO:0000256" key="3">
    <source>
        <dbReference type="ARBA" id="ARBA00022448"/>
    </source>
</evidence>
<dbReference type="InterPro" id="IPR016024">
    <property type="entry name" value="ARM-type_fold"/>
</dbReference>
<keyword evidence="3" id="KW-0813">Transport</keyword>
<dbReference type="Pfam" id="PF18808">
    <property type="entry name" value="Importin_rep_4"/>
    <property type="match status" value="1"/>
</dbReference>
<evidence type="ECO:0000256" key="2">
    <source>
        <dbReference type="ARBA" id="ARBA00004496"/>
    </source>
</evidence>
<dbReference type="Pfam" id="PF25780">
    <property type="entry name" value="TPR_IPO5"/>
    <property type="match status" value="1"/>
</dbReference>
<dbReference type="SUPFAM" id="SSF48371">
    <property type="entry name" value="ARM repeat"/>
    <property type="match status" value="1"/>
</dbReference>
<evidence type="ECO:0000256" key="5">
    <source>
        <dbReference type="ARBA" id="ARBA00022737"/>
    </source>
</evidence>
<evidence type="ECO:0000313" key="11">
    <source>
        <dbReference type="EMBL" id="PSR74006.1"/>
    </source>
</evidence>
<feature type="region of interest" description="Disordered" evidence="8">
    <location>
        <begin position="195"/>
        <end position="237"/>
    </location>
</feature>
<keyword evidence="12" id="KW-1185">Reference proteome</keyword>
<dbReference type="GO" id="GO:0005737">
    <property type="term" value="C:cytoplasm"/>
    <property type="evidence" value="ECO:0007669"/>
    <property type="project" value="UniProtKB-SubCell"/>
</dbReference>
<dbReference type="InterPro" id="IPR041389">
    <property type="entry name" value="Importin_rep_6"/>
</dbReference>
<gene>
    <name evidence="11" type="ORF">PHLCEN_2v10190</name>
</gene>
<keyword evidence="4" id="KW-0963">Cytoplasm</keyword>
<dbReference type="Proteomes" id="UP000186601">
    <property type="component" value="Unassembled WGS sequence"/>
</dbReference>
<feature type="domain" description="Importin subunit beta-1/Transportin-1-like TPR repeats" evidence="9">
    <location>
        <begin position="430"/>
        <end position="601"/>
    </location>
</feature>
<evidence type="ECO:0000256" key="1">
    <source>
        <dbReference type="ARBA" id="ARBA00004123"/>
    </source>
</evidence>
<dbReference type="InterPro" id="IPR058584">
    <property type="entry name" value="IMB1_TNPO1-like_TPR"/>
</dbReference>
<name>A0A2R6NNL3_9APHY</name>
<dbReference type="STRING" id="98765.A0A2R6NNL3"/>
<sequence>MNQRLPLYDHLSAQTLSTIERLLLHALLHEPSIAVRRRAGDTVADLANNSMSRGRPWHALQQQAFSMAQSEDPSIRESAFRVFAGSPNLIMDLQPEPVLDILQKGLQDPNSVDVRHAALRASVAYLAASDLAQQAQVLSLLYPMLNTLPYLPHAHLPSFLATLTPLASSNPSLFEPHLPALLKFLPGLILPSADSGPTPTVAHPNPGSTSFTFPPPAPLSDVKGKGTANGTEDEETDEVRKAALELMVSLSEARPSMVRRVDGWTAAVVRGCLEGMGEILEDEMDIWLEADPAEDPTDDTYPHVYEQSLDRIAIALGGKAVLPPAFQYIPGMLVGHDWRVRHAGLMAIASIAEGTNKLMQKELGKVVDLVVPMFGDSHARVRFAACQCIGQLCTDLEEIIQAEYHQPLFNALIHTLEAPEPRVHAHAAAALINFCEGVERDILLPYLDPIVERLLKLLNPGTAGKTPKRYVQEQAITTLAMVADASEATFAKHYASIMPLLLNVLQNANTPEYRKLRLKAMECAGLIAIAVGRDVFRPDSAPFIEQLMRIQNSPIDPGDTLLTHYLIATWAKVCQALGPEFEPYLPVVMPPLLLAASAKADLSVFDQADPSITRDGWETISMDGQQIGIKTSSIEEKCQAFETLVIYCSTLGPRFAPYLPQSLELVLPSLRFYFHDGVREASALLVPMLLSCGKNSGTLTQQMVSASFSQVVNGIGTETDPTFLSSLYRCFIDCMRVAGGPTALPQDIQVGIIEATKRQLQALADRRKARAARPASEVADDKEDLMLIEEMEEFALEDMAKMLSTFDSNHPLLIAISSVRDLGLHLEQWESGDEGDPLDG</sequence>
<dbReference type="GO" id="GO:0006606">
    <property type="term" value="P:protein import into nucleus"/>
    <property type="evidence" value="ECO:0007669"/>
    <property type="project" value="InterPro"/>
</dbReference>
<accession>A0A2R6NNL3</accession>
<protein>
    <recommendedName>
        <fullName evidence="13">ARM repeat-containing protein</fullName>
    </recommendedName>
</protein>
<dbReference type="AlphaFoldDB" id="A0A2R6NNL3"/>
<feature type="domain" description="IPO4/5-like TPR repeats" evidence="10">
    <location>
        <begin position="34"/>
        <end position="184"/>
    </location>
</feature>
<evidence type="ECO:0008006" key="13">
    <source>
        <dbReference type="Google" id="ProtNLM"/>
    </source>
</evidence>
<dbReference type="OrthoDB" id="543373at2759"/>